<dbReference type="EMBL" id="JXRP01000009">
    <property type="protein sequence ID" value="KIL49913.1"/>
    <property type="molecule type" value="Genomic_DNA"/>
</dbReference>
<dbReference type="Pfam" id="PF06429">
    <property type="entry name" value="Flg_bbr_C"/>
    <property type="match status" value="1"/>
</dbReference>
<reference evidence="11 12" key="1">
    <citation type="submission" date="2015-01" db="EMBL/GenBank/DDBJ databases">
        <title>Genome sequencing of Jeotgalibacillus soli.</title>
        <authorList>
            <person name="Goh K.M."/>
            <person name="Chan K.-G."/>
            <person name="Yaakop A.S."/>
            <person name="Ee R."/>
            <person name="Gan H.M."/>
            <person name="Chan C.S."/>
        </authorList>
    </citation>
    <scope>NUCLEOTIDE SEQUENCE [LARGE SCALE GENOMIC DNA]</scope>
    <source>
        <strain evidence="11 12">P9</strain>
    </source>
</reference>
<dbReference type="AlphaFoldDB" id="A0A0C2W1A6"/>
<keyword evidence="6 7" id="KW-0975">Bacterial flagellum</keyword>
<dbReference type="GO" id="GO:0044780">
    <property type="term" value="P:bacterial-type flagellum assembly"/>
    <property type="evidence" value="ECO:0007669"/>
    <property type="project" value="InterPro"/>
</dbReference>
<dbReference type="PRINTS" id="PR01005">
    <property type="entry name" value="FLGHOOKAP1"/>
</dbReference>
<comment type="subcellular location">
    <subcellularLocation>
        <location evidence="1 7">Bacterial flagellum</location>
    </subcellularLocation>
    <subcellularLocation>
        <location evidence="2 7">Secreted</location>
    </subcellularLocation>
</comment>
<evidence type="ECO:0000256" key="6">
    <source>
        <dbReference type="ARBA" id="ARBA00023143"/>
    </source>
</evidence>
<evidence type="ECO:0000313" key="12">
    <source>
        <dbReference type="Proteomes" id="UP000031938"/>
    </source>
</evidence>
<dbReference type="InterPro" id="IPR010930">
    <property type="entry name" value="Flg_bb/hook_C_dom"/>
</dbReference>
<dbReference type="Proteomes" id="UP000031938">
    <property type="component" value="Unassembled WGS sequence"/>
</dbReference>
<feature type="domain" description="Flagellar hook-associated protein FlgK helical" evidence="10">
    <location>
        <begin position="102"/>
        <end position="369"/>
    </location>
</feature>
<dbReference type="RefSeq" id="WP_041087201.1">
    <property type="nucleotide sequence ID" value="NZ_JXRP01000009.1"/>
</dbReference>
<feature type="domain" description="Flagellar basal-body/hook protein C-terminal" evidence="9">
    <location>
        <begin position="490"/>
        <end position="528"/>
    </location>
</feature>
<protein>
    <recommendedName>
        <fullName evidence="4 7">Flagellar hook-associated protein 1</fullName>
        <shortName evidence="7">HAP1</shortName>
    </recommendedName>
</protein>
<dbReference type="NCBIfam" id="TIGR02492">
    <property type="entry name" value="flgK_ends"/>
    <property type="match status" value="1"/>
</dbReference>
<dbReference type="OrthoDB" id="9802553at2"/>
<dbReference type="InterPro" id="IPR002371">
    <property type="entry name" value="FlgK"/>
</dbReference>
<dbReference type="PANTHER" id="PTHR30033">
    <property type="entry name" value="FLAGELLAR HOOK-ASSOCIATED PROTEIN 1"/>
    <property type="match status" value="1"/>
</dbReference>
<dbReference type="InterPro" id="IPR053927">
    <property type="entry name" value="FlgK_helical"/>
</dbReference>
<comment type="similarity">
    <text evidence="3 7">Belongs to the flagella basal body rod proteins family.</text>
</comment>
<dbReference type="InterPro" id="IPR001444">
    <property type="entry name" value="Flag_bb_rod_N"/>
</dbReference>
<dbReference type="STRING" id="889306.KP78_13810"/>
<evidence type="ECO:0000313" key="11">
    <source>
        <dbReference type="EMBL" id="KIL49913.1"/>
    </source>
</evidence>
<name>A0A0C2W1A6_9BACL</name>
<evidence type="ECO:0000256" key="5">
    <source>
        <dbReference type="ARBA" id="ARBA00022525"/>
    </source>
</evidence>
<dbReference type="PANTHER" id="PTHR30033:SF1">
    <property type="entry name" value="FLAGELLAR HOOK-ASSOCIATED PROTEIN 1"/>
    <property type="match status" value="1"/>
</dbReference>
<accession>A0A0C2W1A6</accession>
<dbReference type="SUPFAM" id="SSF64518">
    <property type="entry name" value="Phase 1 flagellin"/>
    <property type="match status" value="1"/>
</dbReference>
<dbReference type="GO" id="GO:0005576">
    <property type="term" value="C:extracellular region"/>
    <property type="evidence" value="ECO:0007669"/>
    <property type="project" value="UniProtKB-SubCell"/>
</dbReference>
<dbReference type="GO" id="GO:0005198">
    <property type="term" value="F:structural molecule activity"/>
    <property type="evidence" value="ECO:0007669"/>
    <property type="project" value="UniProtKB-UniRule"/>
</dbReference>
<evidence type="ECO:0000256" key="4">
    <source>
        <dbReference type="ARBA" id="ARBA00016244"/>
    </source>
</evidence>
<dbReference type="Pfam" id="PF22638">
    <property type="entry name" value="FlgK_D1"/>
    <property type="match status" value="1"/>
</dbReference>
<keyword evidence="5 7" id="KW-0964">Secreted</keyword>
<evidence type="ECO:0000259" key="10">
    <source>
        <dbReference type="Pfam" id="PF22638"/>
    </source>
</evidence>
<evidence type="ECO:0000256" key="2">
    <source>
        <dbReference type="ARBA" id="ARBA00004613"/>
    </source>
</evidence>
<evidence type="ECO:0000259" key="8">
    <source>
        <dbReference type="Pfam" id="PF00460"/>
    </source>
</evidence>
<gene>
    <name evidence="7" type="primary">flgK</name>
    <name evidence="11" type="ORF">KP78_13810</name>
</gene>
<comment type="caution">
    <text evidence="11">The sequence shown here is derived from an EMBL/GenBank/DDBJ whole genome shotgun (WGS) entry which is preliminary data.</text>
</comment>
<feature type="domain" description="Flagellar basal body rod protein N-terminal" evidence="8">
    <location>
        <begin position="9"/>
        <end position="37"/>
    </location>
</feature>
<evidence type="ECO:0000256" key="1">
    <source>
        <dbReference type="ARBA" id="ARBA00004365"/>
    </source>
</evidence>
<keyword evidence="12" id="KW-1185">Reference proteome</keyword>
<dbReference type="PATRIC" id="fig|889306.3.peg.1390"/>
<evidence type="ECO:0000259" key="9">
    <source>
        <dbReference type="Pfam" id="PF06429"/>
    </source>
</evidence>
<organism evidence="11 12">
    <name type="scientific">Jeotgalibacillus soli</name>
    <dbReference type="NCBI Taxonomy" id="889306"/>
    <lineage>
        <taxon>Bacteria</taxon>
        <taxon>Bacillati</taxon>
        <taxon>Bacillota</taxon>
        <taxon>Bacilli</taxon>
        <taxon>Bacillales</taxon>
        <taxon>Caryophanaceae</taxon>
        <taxon>Jeotgalibacillus</taxon>
    </lineage>
</organism>
<sequence>MRATFQGLEAAKRAIFTQQSALYTTGHNIANANTPGFSRQRVDFKATDGFPTAAFNRPEMPGQVGTGVEAGAIQRYRDTFLDSQYRQQNTGLGYWSSQASALHRMEEVMNEPSEQGLAKVMDQFWSSLEDLSVYPEDAGARAVVLQRGQALAETFNYLDNRLNVNKTDIGSQIDNTSFEVNGILRQIHALNTQIGEIEPNGYLPNDLYDQRDTLIDDLSKHLSIKVTYTSSGGNSSGAAQGKATIELINDQKRHMAFLVDGKVDKYNQIRVDMDPNRQYVTGVVIGELDRRGSQTQSKTFDMNSFTSEGTLLGHIHGFGYEMPADPADPDSVPEIHGTYPAMLREINLIAHNFAQRFNEVHSEGWNLDEIRKGEPTDPKVDFFDAASLADPTKAAALLKLSAEIDGFPDRIAASKPSGDPAIAFSGNGAIALALTRVKDEALDFNGQETSVTNYYQGVIGNMGVLTSAADRLGGNNSVLLDSIQRNRDSVSSVSLDEEMTNMIKYQQAFNAASRMVNAVDEMLDKIINGMGLVGR</sequence>
<dbReference type="Pfam" id="PF00460">
    <property type="entry name" value="Flg_bb_rod"/>
    <property type="match status" value="1"/>
</dbReference>
<evidence type="ECO:0000256" key="7">
    <source>
        <dbReference type="RuleBase" id="RU362065"/>
    </source>
</evidence>
<evidence type="ECO:0000256" key="3">
    <source>
        <dbReference type="ARBA" id="ARBA00009677"/>
    </source>
</evidence>
<dbReference type="GO" id="GO:0009424">
    <property type="term" value="C:bacterial-type flagellum hook"/>
    <property type="evidence" value="ECO:0007669"/>
    <property type="project" value="UniProtKB-UniRule"/>
</dbReference>
<proteinExistence type="inferred from homology"/>